<dbReference type="Proteomes" id="UP000000600">
    <property type="component" value="Unassembled WGS sequence"/>
</dbReference>
<protein>
    <submittedName>
        <fullName evidence="4">Uncharacterized protein</fullName>
    </submittedName>
</protein>
<reference evidence="4 5" key="1">
    <citation type="journal article" date="2006" name="Nature">
        <title>Global trends of whole-genome duplications revealed by the ciliate Paramecium tetraurelia.</title>
        <authorList>
            <consortium name="Genoscope"/>
            <person name="Aury J.-M."/>
            <person name="Jaillon O."/>
            <person name="Duret L."/>
            <person name="Noel B."/>
            <person name="Jubin C."/>
            <person name="Porcel B.M."/>
            <person name="Segurens B."/>
            <person name="Daubin V."/>
            <person name="Anthouard V."/>
            <person name="Aiach N."/>
            <person name="Arnaiz O."/>
            <person name="Billaut A."/>
            <person name="Beisson J."/>
            <person name="Blanc I."/>
            <person name="Bouhouche K."/>
            <person name="Camara F."/>
            <person name="Duharcourt S."/>
            <person name="Guigo R."/>
            <person name="Gogendeau D."/>
            <person name="Katinka M."/>
            <person name="Keller A.-M."/>
            <person name="Kissmehl R."/>
            <person name="Klotz C."/>
            <person name="Koll F."/>
            <person name="Le Moue A."/>
            <person name="Lepere C."/>
            <person name="Malinsky S."/>
            <person name="Nowacki M."/>
            <person name="Nowak J.K."/>
            <person name="Plattner H."/>
            <person name="Poulain J."/>
            <person name="Ruiz F."/>
            <person name="Serrano V."/>
            <person name="Zagulski M."/>
            <person name="Dessen P."/>
            <person name="Betermier M."/>
            <person name="Weissenbach J."/>
            <person name="Scarpelli C."/>
            <person name="Schachter V."/>
            <person name="Sperling L."/>
            <person name="Meyer E."/>
            <person name="Cohen J."/>
            <person name="Wincker P."/>
        </authorList>
    </citation>
    <scope>NUCLEOTIDE SEQUENCE [LARGE SCALE GENOMIC DNA]</scope>
    <source>
        <strain evidence="4 5">Stock d4-2</strain>
    </source>
</reference>
<dbReference type="InterPro" id="IPR011936">
    <property type="entry name" value="Myxo_disulph_rpt"/>
</dbReference>
<dbReference type="OrthoDB" id="10516038at2759"/>
<accession>A0CAY6</accession>
<dbReference type="GeneID" id="5021135"/>
<evidence type="ECO:0000256" key="1">
    <source>
        <dbReference type="ARBA" id="ARBA00022729"/>
    </source>
</evidence>
<evidence type="ECO:0000256" key="2">
    <source>
        <dbReference type="ARBA" id="ARBA00022737"/>
    </source>
</evidence>
<organism evidence="4 5">
    <name type="scientific">Paramecium tetraurelia</name>
    <dbReference type="NCBI Taxonomy" id="5888"/>
    <lineage>
        <taxon>Eukaryota</taxon>
        <taxon>Sar</taxon>
        <taxon>Alveolata</taxon>
        <taxon>Ciliophora</taxon>
        <taxon>Intramacronucleata</taxon>
        <taxon>Oligohymenophorea</taxon>
        <taxon>Peniculida</taxon>
        <taxon>Parameciidae</taxon>
        <taxon>Paramecium</taxon>
    </lineage>
</organism>
<dbReference type="InParanoid" id="A0CAY6"/>
<keyword evidence="5" id="KW-1185">Reference proteome</keyword>
<dbReference type="RefSeq" id="XP_001435350.1">
    <property type="nucleotide sequence ID" value="XM_001435313.1"/>
</dbReference>
<dbReference type="HOGENOM" id="CLU_2431728_0_0_1"/>
<keyword evidence="1" id="KW-0732">Signal</keyword>
<evidence type="ECO:0000313" key="4">
    <source>
        <dbReference type="EMBL" id="CAK67953.1"/>
    </source>
</evidence>
<dbReference type="AlphaFoldDB" id="A0CAY6"/>
<proteinExistence type="predicted"/>
<dbReference type="Pfam" id="PF13948">
    <property type="entry name" value="DUF4215"/>
    <property type="match status" value="2"/>
</dbReference>
<dbReference type="KEGG" id="ptm:GSPATT00036734001"/>
<evidence type="ECO:0000313" key="5">
    <source>
        <dbReference type="Proteomes" id="UP000000600"/>
    </source>
</evidence>
<dbReference type="EMBL" id="CT868055">
    <property type="protein sequence ID" value="CAK67953.1"/>
    <property type="molecule type" value="Genomic_DNA"/>
</dbReference>
<keyword evidence="3" id="KW-1015">Disulfide bond</keyword>
<gene>
    <name evidence="4" type="ORF">GSPATT00036734001</name>
</gene>
<sequence>MLRTYVGEWCKKSIYEDCEDGNLDPYDGCFECKYSYNPLCPQCIAGVCTDDGTACQKGYYFDSQTVSCFSACGDEIVAIPDEECDVLNSRK</sequence>
<keyword evidence="2" id="KW-0677">Repeat</keyword>
<evidence type="ECO:0000256" key="3">
    <source>
        <dbReference type="ARBA" id="ARBA00023157"/>
    </source>
</evidence>
<name>A0CAY6_PARTE</name>